<evidence type="ECO:0000313" key="2">
    <source>
        <dbReference type="Proteomes" id="UP000646478"/>
    </source>
</evidence>
<proteinExistence type="predicted"/>
<evidence type="ECO:0000313" key="1">
    <source>
        <dbReference type="EMBL" id="GGB12356.1"/>
    </source>
</evidence>
<reference evidence="1" key="2">
    <citation type="submission" date="2020-09" db="EMBL/GenBank/DDBJ databases">
        <authorList>
            <person name="Sun Q."/>
            <person name="Zhou Y."/>
        </authorList>
    </citation>
    <scope>NUCLEOTIDE SEQUENCE</scope>
    <source>
        <strain evidence="1">CGMCC 1.15082</strain>
    </source>
</reference>
<protein>
    <submittedName>
        <fullName evidence="1">Uncharacterized protein</fullName>
    </submittedName>
</protein>
<keyword evidence="2" id="KW-1185">Reference proteome</keyword>
<organism evidence="1 2">
    <name type="scientific">Brucella endophytica</name>
    <dbReference type="NCBI Taxonomy" id="1963359"/>
    <lineage>
        <taxon>Bacteria</taxon>
        <taxon>Pseudomonadati</taxon>
        <taxon>Pseudomonadota</taxon>
        <taxon>Alphaproteobacteria</taxon>
        <taxon>Hyphomicrobiales</taxon>
        <taxon>Brucellaceae</taxon>
        <taxon>Brucella/Ochrobactrum group</taxon>
        <taxon>Brucella</taxon>
    </lineage>
</organism>
<dbReference type="EMBL" id="BMHH01000039">
    <property type="protein sequence ID" value="GGB12356.1"/>
    <property type="molecule type" value="Genomic_DNA"/>
</dbReference>
<name>A0A916ST14_9HYPH</name>
<gene>
    <name evidence="1" type="ORF">GCM10011491_45280</name>
</gene>
<dbReference type="Proteomes" id="UP000646478">
    <property type="component" value="Unassembled WGS sequence"/>
</dbReference>
<accession>A0A916ST14</accession>
<dbReference type="RefSeq" id="WP_188826432.1">
    <property type="nucleotide sequence ID" value="NZ_BMHH01000039.1"/>
</dbReference>
<reference evidence="1" key="1">
    <citation type="journal article" date="2014" name="Int. J. Syst. Evol. Microbiol.">
        <title>Complete genome sequence of Corynebacterium casei LMG S-19264T (=DSM 44701T), isolated from a smear-ripened cheese.</title>
        <authorList>
            <consortium name="US DOE Joint Genome Institute (JGI-PGF)"/>
            <person name="Walter F."/>
            <person name="Albersmeier A."/>
            <person name="Kalinowski J."/>
            <person name="Ruckert C."/>
        </authorList>
    </citation>
    <scope>NUCLEOTIDE SEQUENCE</scope>
    <source>
        <strain evidence="1">CGMCC 1.15082</strain>
    </source>
</reference>
<dbReference type="AlphaFoldDB" id="A0A916ST14"/>
<comment type="caution">
    <text evidence="1">The sequence shown here is derived from an EMBL/GenBank/DDBJ whole genome shotgun (WGS) entry which is preliminary data.</text>
</comment>
<sequence length="328" mass="37142">MSSICGAGVKKPKINLWVYNHPFFGISDQVAFFAAACEQNGYEVAVGDKPRHDALNVVIENFEPKTRNTLAEFCRNSQSRVAVIMTEHIDFMDPDIFIHGDPLWQQNDYMHPATQISRLRNLISLQPYLRCLFVLGDLPKLNNIDGMILGINVYNIPFPTIEMINTNDTTPKGELIFTGFYTDYRRSVLAGLSASGLAVHSPPGLVSSEARDKMNGQAKLALNIPQRKNWRWLSSMRILAALRCGRATVSLGTKDISEMAKCTYQIDLDKDDWKDVLKSHVGNWRGLYEEAHSNYTAMADDFARRHPFPHDIMEFWALTNRLPEDAFA</sequence>